<keyword evidence="3" id="KW-1185">Reference proteome</keyword>
<organism evidence="2 3">
    <name type="scientific">Actinokineospora guangxiensis</name>
    <dbReference type="NCBI Taxonomy" id="1490288"/>
    <lineage>
        <taxon>Bacteria</taxon>
        <taxon>Bacillati</taxon>
        <taxon>Actinomycetota</taxon>
        <taxon>Actinomycetes</taxon>
        <taxon>Pseudonocardiales</taxon>
        <taxon>Pseudonocardiaceae</taxon>
        <taxon>Actinokineospora</taxon>
    </lineage>
</organism>
<protein>
    <submittedName>
        <fullName evidence="2">Uncharacterized protein</fullName>
    </submittedName>
</protein>
<keyword evidence="1" id="KW-1133">Transmembrane helix</keyword>
<proteinExistence type="predicted"/>
<evidence type="ECO:0000256" key="1">
    <source>
        <dbReference type="SAM" id="Phobius"/>
    </source>
</evidence>
<comment type="caution">
    <text evidence="2">The sequence shown here is derived from an EMBL/GenBank/DDBJ whole genome shotgun (WGS) entry which is preliminary data.</text>
</comment>
<feature type="transmembrane region" description="Helical" evidence="1">
    <location>
        <begin position="14"/>
        <end position="35"/>
    </location>
</feature>
<reference evidence="3" key="1">
    <citation type="journal article" date="2019" name="Int. J. Syst. Evol. Microbiol.">
        <title>The Global Catalogue of Microorganisms (GCM) 10K type strain sequencing project: providing services to taxonomists for standard genome sequencing and annotation.</title>
        <authorList>
            <consortium name="The Broad Institute Genomics Platform"/>
            <consortium name="The Broad Institute Genome Sequencing Center for Infectious Disease"/>
            <person name="Wu L."/>
            <person name="Ma J."/>
        </authorList>
    </citation>
    <scope>NUCLEOTIDE SEQUENCE [LARGE SCALE GENOMIC DNA]</scope>
    <source>
        <strain evidence="3">CCUG 59778</strain>
    </source>
</reference>
<name>A0ABW0EQ20_9PSEU</name>
<evidence type="ECO:0000313" key="2">
    <source>
        <dbReference type="EMBL" id="MFC5288415.1"/>
    </source>
</evidence>
<feature type="transmembrane region" description="Helical" evidence="1">
    <location>
        <begin position="78"/>
        <end position="104"/>
    </location>
</feature>
<dbReference type="RefSeq" id="WP_378248265.1">
    <property type="nucleotide sequence ID" value="NZ_JBHSKF010000006.1"/>
</dbReference>
<dbReference type="EMBL" id="JBHSKF010000006">
    <property type="protein sequence ID" value="MFC5288415.1"/>
    <property type="molecule type" value="Genomic_DNA"/>
</dbReference>
<accession>A0ABW0EQ20</accession>
<sequence length="124" mass="12958">MPIFGDPRLVEPPVAVRAAVALLVAQAGVTVLEVVRTGADPTLVVLSVALTLVFLHWVRDGREWARNAACAGGFASLVLTVGMVGGVVDLGVVAVGAVLLVVAVRLMYRADVRAYFEETDSESA</sequence>
<dbReference type="Proteomes" id="UP001596157">
    <property type="component" value="Unassembled WGS sequence"/>
</dbReference>
<keyword evidence="1" id="KW-0812">Transmembrane</keyword>
<keyword evidence="1" id="KW-0472">Membrane</keyword>
<feature type="transmembrane region" description="Helical" evidence="1">
    <location>
        <begin position="42"/>
        <end position="58"/>
    </location>
</feature>
<gene>
    <name evidence="2" type="ORF">ACFPM7_15240</name>
</gene>
<evidence type="ECO:0000313" key="3">
    <source>
        <dbReference type="Proteomes" id="UP001596157"/>
    </source>
</evidence>